<dbReference type="RefSeq" id="WP_309262634.1">
    <property type="nucleotide sequence ID" value="NZ_JARUHG010000003.1"/>
</dbReference>
<protein>
    <recommendedName>
        <fullName evidence="1">DUF6862 domain-containing protein</fullName>
    </recommendedName>
</protein>
<name>A0ABU1CE52_9GAMM</name>
<evidence type="ECO:0000259" key="1">
    <source>
        <dbReference type="Pfam" id="PF21726"/>
    </source>
</evidence>
<comment type="caution">
    <text evidence="2">The sequence shown here is derived from an EMBL/GenBank/DDBJ whole genome shotgun (WGS) entry which is preliminary data.</text>
</comment>
<dbReference type="Pfam" id="PF21726">
    <property type="entry name" value="DUF6862"/>
    <property type="match status" value="1"/>
</dbReference>
<evidence type="ECO:0000313" key="3">
    <source>
        <dbReference type="Proteomes" id="UP001233535"/>
    </source>
</evidence>
<dbReference type="EMBL" id="JARUHG010000003">
    <property type="protein sequence ID" value="MDR0183479.1"/>
    <property type="molecule type" value="Genomic_DNA"/>
</dbReference>
<keyword evidence="3" id="KW-1185">Reference proteome</keyword>
<dbReference type="InterPro" id="IPR049271">
    <property type="entry name" value="DUF6862"/>
</dbReference>
<dbReference type="Proteomes" id="UP001233535">
    <property type="component" value="Unassembled WGS sequence"/>
</dbReference>
<sequence>MCGPNATAEEKEAKRNLIATVVAGIAGGTGADGAAALNGAIAATDNNYLTQDQLRKLKADLDDCGSDDACLSRVRNEARELSRKQDEDLKAACAENAGASACVGYRAGLMEYTTDRMHDLVDVLGVGDDWSRSYWANQGYLPPAGSGGAMDAVPIMPQEWTVQALAWWGGAIEKSSDEYGFASKETAAVFATGLAQAALSRVPGIRGITNTNGSWGGAASGKAAPADPSKIDATQYKGEMLGAGGARTASATVWKGAGKERIDVENPAPGVRAGQIHYQDNAGNKYYYDPNSKVFFDKKTGLLAPPKVQSLLDDPKILKSIDKALHGYLGASK</sequence>
<reference evidence="2 3" key="1">
    <citation type="submission" date="2023-04" db="EMBL/GenBank/DDBJ databases">
        <title>Lysobacter sp. strain UC isolated from soil sample.</title>
        <authorList>
            <person name="Choksket S."/>
            <person name="Harshvardhan F."/>
            <person name="Rana R."/>
            <person name="Patil P.B."/>
            <person name="Korpole S."/>
        </authorList>
    </citation>
    <scope>NUCLEOTIDE SEQUENCE [LARGE SCALE GENOMIC DNA]</scope>
    <source>
        <strain evidence="2 3">UC</strain>
    </source>
</reference>
<organism evidence="2 3">
    <name type="scientific">Lysobacter arvi</name>
    <dbReference type="NCBI Taxonomy" id="3038776"/>
    <lineage>
        <taxon>Bacteria</taxon>
        <taxon>Pseudomonadati</taxon>
        <taxon>Pseudomonadota</taxon>
        <taxon>Gammaproteobacteria</taxon>
        <taxon>Lysobacterales</taxon>
        <taxon>Lysobacteraceae</taxon>
        <taxon>Lysobacter</taxon>
    </lineage>
</organism>
<accession>A0ABU1CE52</accession>
<feature type="domain" description="DUF6862" evidence="1">
    <location>
        <begin position="52"/>
        <end position="110"/>
    </location>
</feature>
<proteinExistence type="predicted"/>
<gene>
    <name evidence="2" type="ORF">P8609_10945</name>
</gene>
<evidence type="ECO:0000313" key="2">
    <source>
        <dbReference type="EMBL" id="MDR0183479.1"/>
    </source>
</evidence>